<organism evidence="8 9">
    <name type="scientific">Microbulbifer harenosus</name>
    <dbReference type="NCBI Taxonomy" id="2576840"/>
    <lineage>
        <taxon>Bacteria</taxon>
        <taxon>Pseudomonadati</taxon>
        <taxon>Pseudomonadota</taxon>
        <taxon>Gammaproteobacteria</taxon>
        <taxon>Cellvibrionales</taxon>
        <taxon>Microbulbiferaceae</taxon>
        <taxon>Microbulbifer</taxon>
    </lineage>
</organism>
<sequence length="122" mass="13868">MDIVYIRDLKVETIIGIYDWEREVKQTVSLDIEMAFDISKAARTDNIEHTLNYKAVAKRLIAFIEGSEFLLVETMAEQAAAIVRDEFNVSWLRLRLSKPGAVRGARDVGVIIERGQKKTVEA</sequence>
<evidence type="ECO:0000256" key="2">
    <source>
        <dbReference type="ARBA" id="ARBA00005013"/>
    </source>
</evidence>
<evidence type="ECO:0000256" key="3">
    <source>
        <dbReference type="ARBA" id="ARBA00005708"/>
    </source>
</evidence>
<keyword evidence="5 6" id="KW-0456">Lyase</keyword>
<keyword evidence="9" id="KW-1185">Reference proteome</keyword>
<dbReference type="Proteomes" id="UP000306791">
    <property type="component" value="Unassembled WGS sequence"/>
</dbReference>
<reference evidence="8 9" key="1">
    <citation type="submission" date="2019-05" db="EMBL/GenBank/DDBJ databases">
        <title>Microbulbifer harenosus sp. nov., an alginate-degrading bacterium isolated from coastal sand.</title>
        <authorList>
            <person name="Huang H."/>
            <person name="Mo K."/>
            <person name="Bao S."/>
        </authorList>
    </citation>
    <scope>NUCLEOTIDE SEQUENCE [LARGE SCALE GENOMIC DNA]</scope>
    <source>
        <strain evidence="8 9">HB161719</strain>
    </source>
</reference>
<accession>A0ABY2UN75</accession>
<feature type="domain" description="Dihydroneopterin aldolase/epimerase" evidence="7">
    <location>
        <begin position="4"/>
        <end position="114"/>
    </location>
</feature>
<protein>
    <recommendedName>
        <fullName evidence="6">7,8-dihydroneopterin aldolase</fullName>
        <ecNumber evidence="6">4.1.2.25</ecNumber>
    </recommendedName>
</protein>
<dbReference type="CDD" id="cd00534">
    <property type="entry name" value="DHNA_DHNTPE"/>
    <property type="match status" value="1"/>
</dbReference>
<proteinExistence type="inferred from homology"/>
<gene>
    <name evidence="8" type="primary">folB</name>
    <name evidence="8" type="ORF">FDY93_07050</name>
</gene>
<evidence type="ECO:0000256" key="4">
    <source>
        <dbReference type="ARBA" id="ARBA00022909"/>
    </source>
</evidence>
<dbReference type="RefSeq" id="WP_138235049.1">
    <property type="nucleotide sequence ID" value="NZ_CP185860.1"/>
</dbReference>
<dbReference type="EMBL" id="VANI01000007">
    <property type="protein sequence ID" value="TLM78176.1"/>
    <property type="molecule type" value="Genomic_DNA"/>
</dbReference>
<dbReference type="Pfam" id="PF02152">
    <property type="entry name" value="FolB"/>
    <property type="match status" value="1"/>
</dbReference>
<dbReference type="PANTHER" id="PTHR42844">
    <property type="entry name" value="DIHYDRONEOPTERIN ALDOLASE 1-RELATED"/>
    <property type="match status" value="1"/>
</dbReference>
<comment type="pathway">
    <text evidence="2 6">Cofactor biosynthesis; tetrahydrofolate biosynthesis; 2-amino-4-hydroxy-6-hydroxymethyl-7,8-dihydropteridine diphosphate from 7,8-dihydroneopterin triphosphate: step 3/4.</text>
</comment>
<dbReference type="PANTHER" id="PTHR42844:SF1">
    <property type="entry name" value="DIHYDRONEOPTERIN ALDOLASE 1-RELATED"/>
    <property type="match status" value="1"/>
</dbReference>
<dbReference type="EC" id="4.1.2.25" evidence="6"/>
<evidence type="ECO:0000313" key="8">
    <source>
        <dbReference type="EMBL" id="TLM78176.1"/>
    </source>
</evidence>
<dbReference type="Gene3D" id="3.30.1130.10">
    <property type="match status" value="1"/>
</dbReference>
<comment type="similarity">
    <text evidence="3 6">Belongs to the DHNA family.</text>
</comment>
<evidence type="ECO:0000256" key="6">
    <source>
        <dbReference type="RuleBase" id="RU362079"/>
    </source>
</evidence>
<comment type="function">
    <text evidence="6">Catalyzes the conversion of 7,8-dihydroneopterin to 6-hydroxymethyl-7,8-dihydropterin.</text>
</comment>
<dbReference type="SMART" id="SM00905">
    <property type="entry name" value="FolB"/>
    <property type="match status" value="1"/>
</dbReference>
<dbReference type="GO" id="GO:0004150">
    <property type="term" value="F:dihydroneopterin aldolase activity"/>
    <property type="evidence" value="ECO:0007669"/>
    <property type="project" value="UniProtKB-EC"/>
</dbReference>
<dbReference type="NCBIfam" id="TIGR00526">
    <property type="entry name" value="folB_dom"/>
    <property type="match status" value="1"/>
</dbReference>
<dbReference type="InterPro" id="IPR006156">
    <property type="entry name" value="Dihydroneopterin_aldolase"/>
</dbReference>
<dbReference type="SUPFAM" id="SSF55620">
    <property type="entry name" value="Tetrahydrobiopterin biosynthesis enzymes-like"/>
    <property type="match status" value="1"/>
</dbReference>
<dbReference type="InterPro" id="IPR043133">
    <property type="entry name" value="GTP-CH-I_C/QueF"/>
</dbReference>
<comment type="catalytic activity">
    <reaction evidence="1 6">
        <text>7,8-dihydroneopterin = 6-hydroxymethyl-7,8-dihydropterin + glycolaldehyde</text>
        <dbReference type="Rhea" id="RHEA:10540"/>
        <dbReference type="ChEBI" id="CHEBI:17001"/>
        <dbReference type="ChEBI" id="CHEBI:17071"/>
        <dbReference type="ChEBI" id="CHEBI:44841"/>
        <dbReference type="EC" id="4.1.2.25"/>
    </reaction>
</comment>
<evidence type="ECO:0000256" key="1">
    <source>
        <dbReference type="ARBA" id="ARBA00001353"/>
    </source>
</evidence>
<name>A0ABY2UN75_9GAMM</name>
<evidence type="ECO:0000256" key="5">
    <source>
        <dbReference type="ARBA" id="ARBA00023239"/>
    </source>
</evidence>
<comment type="caution">
    <text evidence="8">The sequence shown here is derived from an EMBL/GenBank/DDBJ whole genome shotgun (WGS) entry which is preliminary data.</text>
</comment>
<evidence type="ECO:0000259" key="7">
    <source>
        <dbReference type="SMART" id="SM00905"/>
    </source>
</evidence>
<dbReference type="InterPro" id="IPR006157">
    <property type="entry name" value="FolB_dom"/>
</dbReference>
<keyword evidence="4 6" id="KW-0289">Folate biosynthesis</keyword>
<dbReference type="NCBIfam" id="TIGR00525">
    <property type="entry name" value="folB"/>
    <property type="match status" value="1"/>
</dbReference>
<evidence type="ECO:0000313" key="9">
    <source>
        <dbReference type="Proteomes" id="UP000306791"/>
    </source>
</evidence>